<feature type="region of interest" description="Disordered" evidence="1">
    <location>
        <begin position="176"/>
        <end position="220"/>
    </location>
</feature>
<dbReference type="SUPFAM" id="SSF89372">
    <property type="entry name" value="Fucose-specific lectin"/>
    <property type="match status" value="1"/>
</dbReference>
<organism evidence="3 4">
    <name type="scientific">Neoarthrinium moseri</name>
    <dbReference type="NCBI Taxonomy" id="1658444"/>
    <lineage>
        <taxon>Eukaryota</taxon>
        <taxon>Fungi</taxon>
        <taxon>Dikarya</taxon>
        <taxon>Ascomycota</taxon>
        <taxon>Pezizomycotina</taxon>
        <taxon>Sordariomycetes</taxon>
        <taxon>Xylariomycetidae</taxon>
        <taxon>Amphisphaeriales</taxon>
        <taxon>Apiosporaceae</taxon>
        <taxon>Neoarthrinium</taxon>
    </lineage>
</organism>
<comment type="caution">
    <text evidence="3">The sequence shown here is derived from an EMBL/GenBank/DDBJ whole genome shotgun (WGS) entry which is preliminary data.</text>
</comment>
<gene>
    <name evidence="3" type="ORF">JX265_006728</name>
</gene>
<dbReference type="Gene3D" id="2.120.10.70">
    <property type="entry name" value="Fucose-specific lectin"/>
    <property type="match status" value="1"/>
</dbReference>
<feature type="region of interest" description="Disordered" evidence="1">
    <location>
        <begin position="34"/>
        <end position="62"/>
    </location>
</feature>
<dbReference type="Proteomes" id="UP000829685">
    <property type="component" value="Unassembled WGS sequence"/>
</dbReference>
<keyword evidence="2" id="KW-0812">Transmembrane</keyword>
<feature type="compositionally biased region" description="Polar residues" evidence="1">
    <location>
        <begin position="37"/>
        <end position="61"/>
    </location>
</feature>
<evidence type="ECO:0008006" key="5">
    <source>
        <dbReference type="Google" id="ProtNLM"/>
    </source>
</evidence>
<proteinExistence type="predicted"/>
<name>A0A9Q0APW7_9PEZI</name>
<reference evidence="3" key="1">
    <citation type="submission" date="2021-03" db="EMBL/GenBank/DDBJ databases">
        <title>Revisited historic fungal species revealed as producer of novel bioactive compounds through whole genome sequencing and comparative genomics.</title>
        <authorList>
            <person name="Vignolle G.A."/>
            <person name="Hochenegger N."/>
            <person name="Mach R.L."/>
            <person name="Mach-Aigner A.R."/>
            <person name="Javad Rahimi M."/>
            <person name="Salim K.A."/>
            <person name="Chan C.M."/>
            <person name="Lim L.B.L."/>
            <person name="Cai F."/>
            <person name="Druzhinina I.S."/>
            <person name="U'Ren J.M."/>
            <person name="Derntl C."/>
        </authorList>
    </citation>
    <scope>NUCLEOTIDE SEQUENCE</scope>
    <source>
        <strain evidence="3">TUCIM 5799</strain>
    </source>
</reference>
<sequence length="543" mass="58784">MSNYHSNDVYSVPATAQVPSGLEVVSHEDYSGLQAVNPGQQDASQFTSTYRHPSTSPSSTAYDELKAPGLQASLPGSNQQGTWHSQDQYDIAPEKATYSEHHTAPESVWGSQTAYDTAPETHYAPTNAMSQYVATAAAGAQDAERARRRKRRIFCIGTTIFVVIVLGAVLGGVLGSRSARNSTSPSSNSTTSGASPTASGSGSTNTAAASPTSIKSNSRMTVSGYRNSRMTNFTQRLFFQGQDNVLRYVDKTSGGSGWSEPVVLDTLAYEPMTDGPLASIAMISGGVDNPFFSVFYLDKDSYIRQWFFDPDEGSLKGITGDMNGQPPIKAQKIAAHDPWIITQDLDDGLRVIYHSGSSPPFNNYTVNITATPGTGLVSLDSRQQQAGGGGFIYRGTDGKMATWLDPKIYAENVTASWLDATLSYEIPEKSPIGAFTVTRPYNAEDKVNTYVLYQDDHGVIQVVWQDSNAASWNGPQTFDALSNAAAGTDITCLSQIAWSAQSVSLSSQQDMNLCYFQEKDTNRVKEVWYNGKEWINNGYVSLP</sequence>
<keyword evidence="2" id="KW-1133">Transmembrane helix</keyword>
<protein>
    <recommendedName>
        <fullName evidence="5">Fucose-specific lectin</fullName>
    </recommendedName>
</protein>
<evidence type="ECO:0000256" key="2">
    <source>
        <dbReference type="SAM" id="Phobius"/>
    </source>
</evidence>
<evidence type="ECO:0000256" key="1">
    <source>
        <dbReference type="SAM" id="MobiDB-lite"/>
    </source>
</evidence>
<accession>A0A9Q0APW7</accession>
<keyword evidence="2" id="KW-0472">Membrane</keyword>
<keyword evidence="4" id="KW-1185">Reference proteome</keyword>
<evidence type="ECO:0000313" key="3">
    <source>
        <dbReference type="EMBL" id="KAI1868749.1"/>
    </source>
</evidence>
<feature type="transmembrane region" description="Helical" evidence="2">
    <location>
        <begin position="153"/>
        <end position="174"/>
    </location>
</feature>
<evidence type="ECO:0000313" key="4">
    <source>
        <dbReference type="Proteomes" id="UP000829685"/>
    </source>
</evidence>
<dbReference type="AlphaFoldDB" id="A0A9Q0APW7"/>
<dbReference type="EMBL" id="JAFIMR010000016">
    <property type="protein sequence ID" value="KAI1868749.1"/>
    <property type="molecule type" value="Genomic_DNA"/>
</dbReference>
<feature type="compositionally biased region" description="Low complexity" evidence="1">
    <location>
        <begin position="176"/>
        <end position="213"/>
    </location>
</feature>